<evidence type="ECO:0000313" key="1">
    <source>
        <dbReference type="EMBL" id="GLV54408.1"/>
    </source>
</evidence>
<evidence type="ECO:0000313" key="2">
    <source>
        <dbReference type="Proteomes" id="UP001344906"/>
    </source>
</evidence>
<reference evidence="1 2" key="1">
    <citation type="submission" date="2023-02" db="EMBL/GenBank/DDBJ databases">
        <title>Dictyobacter halimunensis sp. nov., a new member of the class Ktedonobacteria from forest soil in a geothermal area.</title>
        <authorList>
            <person name="Rachmania M.K."/>
            <person name="Ningsih F."/>
            <person name="Sakai Y."/>
            <person name="Yabe S."/>
            <person name="Yokota A."/>
            <person name="Sjamsuridzal W."/>
        </authorList>
    </citation>
    <scope>NUCLEOTIDE SEQUENCE [LARGE SCALE GENOMIC DNA]</scope>
    <source>
        <strain evidence="1 2">S3.2.2.5</strain>
    </source>
</reference>
<keyword evidence="2" id="KW-1185">Reference proteome</keyword>
<name>A0ABQ6FNL6_9CHLR</name>
<dbReference type="EMBL" id="BSRI01000001">
    <property type="protein sequence ID" value="GLV54408.1"/>
    <property type="molecule type" value="Genomic_DNA"/>
</dbReference>
<proteinExistence type="predicted"/>
<dbReference type="RefSeq" id="WP_338248084.1">
    <property type="nucleotide sequence ID" value="NZ_BSRI01000001.1"/>
</dbReference>
<sequence length="71" mass="8211">MTHSEQPIRLIPPLPQGPFINEPEKIERFMVRIAPDGKIMFKGTRESIEEFLRFCHEQGLLVHVDHISLCG</sequence>
<dbReference type="Proteomes" id="UP001344906">
    <property type="component" value="Unassembled WGS sequence"/>
</dbReference>
<accession>A0ABQ6FNL6</accession>
<organism evidence="1 2">
    <name type="scientific">Dictyobacter halimunensis</name>
    <dbReference type="NCBI Taxonomy" id="3026934"/>
    <lineage>
        <taxon>Bacteria</taxon>
        <taxon>Bacillati</taxon>
        <taxon>Chloroflexota</taxon>
        <taxon>Ktedonobacteria</taxon>
        <taxon>Ktedonobacterales</taxon>
        <taxon>Dictyobacteraceae</taxon>
        <taxon>Dictyobacter</taxon>
    </lineage>
</organism>
<protein>
    <submittedName>
        <fullName evidence="1">Uncharacterized protein</fullName>
    </submittedName>
</protein>
<comment type="caution">
    <text evidence="1">The sequence shown here is derived from an EMBL/GenBank/DDBJ whole genome shotgun (WGS) entry which is preliminary data.</text>
</comment>
<gene>
    <name evidence="1" type="ORF">KDH_12550</name>
</gene>